<reference evidence="2" key="1">
    <citation type="journal article" date="2022" name="bioRxiv">
        <title>Sequencing and chromosome-scale assembly of the giantPleurodeles waltlgenome.</title>
        <authorList>
            <person name="Brown T."/>
            <person name="Elewa A."/>
            <person name="Iarovenko S."/>
            <person name="Subramanian E."/>
            <person name="Araus A.J."/>
            <person name="Petzold A."/>
            <person name="Susuki M."/>
            <person name="Suzuki K.-i.T."/>
            <person name="Hayashi T."/>
            <person name="Toyoda A."/>
            <person name="Oliveira C."/>
            <person name="Osipova E."/>
            <person name="Leigh N.D."/>
            <person name="Simon A."/>
            <person name="Yun M.H."/>
        </authorList>
    </citation>
    <scope>NUCLEOTIDE SEQUENCE</scope>
    <source>
        <strain evidence="2">20211129_DDA</strain>
        <tissue evidence="2">Liver</tissue>
    </source>
</reference>
<proteinExistence type="predicted"/>
<accession>A0AAV7L0E6</accession>
<gene>
    <name evidence="2" type="ORF">NDU88_005153</name>
</gene>
<evidence type="ECO:0000313" key="3">
    <source>
        <dbReference type="Proteomes" id="UP001066276"/>
    </source>
</evidence>
<sequence length="222" mass="23531">MLVWHGGGAGCVTCMHSLREPYVCYCCVGASPPLPHSDGGAHKGACTLQGGVGGCRGPRPRADVWRFVGAGSGDDGSRQWPRARDPSEGPPRCTRERPVGAGAARSVGQMTEVSRRAARRPGAALILRGAERGCLEYSGRGRAGLLLRAFSWDEPTPSHRATPVLPSSPTRPAGHSRGACLQCDPLQSLDYNGLPQDTACYCSSSAILQGMLYCCDVRCMIY</sequence>
<evidence type="ECO:0000256" key="1">
    <source>
        <dbReference type="SAM" id="MobiDB-lite"/>
    </source>
</evidence>
<comment type="caution">
    <text evidence="2">The sequence shown here is derived from an EMBL/GenBank/DDBJ whole genome shotgun (WGS) entry which is preliminary data.</text>
</comment>
<evidence type="ECO:0000313" key="2">
    <source>
        <dbReference type="EMBL" id="KAJ1085017.1"/>
    </source>
</evidence>
<organism evidence="2 3">
    <name type="scientific">Pleurodeles waltl</name>
    <name type="common">Iberian ribbed newt</name>
    <dbReference type="NCBI Taxonomy" id="8319"/>
    <lineage>
        <taxon>Eukaryota</taxon>
        <taxon>Metazoa</taxon>
        <taxon>Chordata</taxon>
        <taxon>Craniata</taxon>
        <taxon>Vertebrata</taxon>
        <taxon>Euteleostomi</taxon>
        <taxon>Amphibia</taxon>
        <taxon>Batrachia</taxon>
        <taxon>Caudata</taxon>
        <taxon>Salamandroidea</taxon>
        <taxon>Salamandridae</taxon>
        <taxon>Pleurodelinae</taxon>
        <taxon>Pleurodeles</taxon>
    </lineage>
</organism>
<keyword evidence="3" id="KW-1185">Reference proteome</keyword>
<name>A0AAV7L0E6_PLEWA</name>
<dbReference type="Proteomes" id="UP001066276">
    <property type="component" value="Chromosome 12"/>
</dbReference>
<dbReference type="AlphaFoldDB" id="A0AAV7L0E6"/>
<dbReference type="EMBL" id="JANPWB010000016">
    <property type="protein sequence ID" value="KAJ1085017.1"/>
    <property type="molecule type" value="Genomic_DNA"/>
</dbReference>
<feature type="compositionally biased region" description="Basic and acidic residues" evidence="1">
    <location>
        <begin position="82"/>
        <end position="98"/>
    </location>
</feature>
<feature type="region of interest" description="Disordered" evidence="1">
    <location>
        <begin position="69"/>
        <end position="115"/>
    </location>
</feature>
<protein>
    <submittedName>
        <fullName evidence="2">Uncharacterized protein</fullName>
    </submittedName>
</protein>